<protein>
    <submittedName>
        <fullName evidence="1">Uncharacterized protein</fullName>
    </submittedName>
</protein>
<organism evidence="1 2">
    <name type="scientific">Marine Group I thaumarchaeote</name>
    <dbReference type="NCBI Taxonomy" id="2511932"/>
    <lineage>
        <taxon>Archaea</taxon>
        <taxon>Nitrososphaerota</taxon>
        <taxon>Marine Group I</taxon>
    </lineage>
</organism>
<evidence type="ECO:0000313" key="1">
    <source>
        <dbReference type="EMBL" id="NWK06699.1"/>
    </source>
</evidence>
<dbReference type="AlphaFoldDB" id="A0A7K4NUI9"/>
<gene>
    <name evidence="1" type="ORF">HX827_05155</name>
</gene>
<evidence type="ECO:0000313" key="2">
    <source>
        <dbReference type="Proteomes" id="UP000534207"/>
    </source>
</evidence>
<comment type="caution">
    <text evidence="1">The sequence shown here is derived from an EMBL/GenBank/DDBJ whole genome shotgun (WGS) entry which is preliminary data.</text>
</comment>
<sequence length="179" mass="20731">MSSCKICHLDSKKHSKKMWALHQQAQICTLCQKNASEHSAKLWEMHKIAVEKGKFCPFHKKIEKLYPITIGTARASIARVCKLNAALPFDIDFVPIHMHCSNPNCKLYLSCIEEDRADVLDGFCLKCFRELPELDTAHKPLREVYEPNKIKPVLNIWSGKMVTWDPFEQTDYRKTKEVN</sequence>
<proteinExistence type="predicted"/>
<name>A0A7K4NUI9_9ARCH</name>
<dbReference type="EMBL" id="JACASW010000012">
    <property type="protein sequence ID" value="NWK06699.1"/>
    <property type="molecule type" value="Genomic_DNA"/>
</dbReference>
<accession>A0A7K4NUI9</accession>
<dbReference type="Proteomes" id="UP000534207">
    <property type="component" value="Unassembled WGS sequence"/>
</dbReference>
<reference evidence="1 2" key="1">
    <citation type="journal article" date="2019" name="Environ. Microbiol.">
        <title>Genomics insights into ecotype formation of ammonia-oxidizing archaea in the deep ocean.</title>
        <authorList>
            <person name="Wang Y."/>
            <person name="Huang J.M."/>
            <person name="Cui G.J."/>
            <person name="Nunoura T."/>
            <person name="Takaki Y."/>
            <person name="Li W.L."/>
            <person name="Li J."/>
            <person name="Gao Z.M."/>
            <person name="Takai K."/>
            <person name="Zhang A.Q."/>
            <person name="Stepanauskas R."/>
        </authorList>
    </citation>
    <scope>NUCLEOTIDE SEQUENCE [LARGE SCALE GENOMIC DNA]</scope>
    <source>
        <strain evidence="1 2">G13</strain>
    </source>
</reference>